<dbReference type="Proteomes" id="UP000253664">
    <property type="component" value="Unassembled WGS sequence"/>
</dbReference>
<dbReference type="AlphaFoldDB" id="A0A367L8N4"/>
<keyword evidence="2" id="KW-1185">Reference proteome</keyword>
<accession>A0A367L8N4</accession>
<comment type="caution">
    <text evidence="1">The sequence shown here is derived from an EMBL/GenBank/DDBJ whole genome shotgun (WGS) entry which is preliminary data.</text>
</comment>
<dbReference type="EMBL" id="LKCN02000011">
    <property type="protein sequence ID" value="RCI10779.1"/>
    <property type="molecule type" value="Genomic_DNA"/>
</dbReference>
<evidence type="ECO:0000313" key="1">
    <source>
        <dbReference type="EMBL" id="RCI10779.1"/>
    </source>
</evidence>
<protein>
    <submittedName>
        <fullName evidence="1">Uncharacterized protein</fullName>
    </submittedName>
</protein>
<feature type="non-terminal residue" evidence="1">
    <location>
        <position position="44"/>
    </location>
</feature>
<gene>
    <name evidence="1" type="ORF">L249_5286</name>
</gene>
<sequence length="44" mass="4877">MPPEEALTCLKSRKGINAVQAIAGTAITRRIVFDYILENDIEKS</sequence>
<reference evidence="1 2" key="1">
    <citation type="journal article" date="2015" name="BMC Genomics">
        <title>Insights from the genome of Ophiocordyceps polyrhachis-furcata to pathogenicity and host specificity in insect fungi.</title>
        <authorList>
            <person name="Wichadakul D."/>
            <person name="Kobmoo N."/>
            <person name="Ingsriswang S."/>
            <person name="Tangphatsornruang S."/>
            <person name="Chantasingh D."/>
            <person name="Luangsa-ard J.J."/>
            <person name="Eurwilaichitr L."/>
        </authorList>
    </citation>
    <scope>NUCLEOTIDE SEQUENCE [LARGE SCALE GENOMIC DNA]</scope>
    <source>
        <strain evidence="1 2">BCC 54312</strain>
    </source>
</reference>
<organism evidence="1 2">
    <name type="scientific">Ophiocordyceps polyrhachis-furcata BCC 54312</name>
    <dbReference type="NCBI Taxonomy" id="1330021"/>
    <lineage>
        <taxon>Eukaryota</taxon>
        <taxon>Fungi</taxon>
        <taxon>Dikarya</taxon>
        <taxon>Ascomycota</taxon>
        <taxon>Pezizomycotina</taxon>
        <taxon>Sordariomycetes</taxon>
        <taxon>Hypocreomycetidae</taxon>
        <taxon>Hypocreales</taxon>
        <taxon>Ophiocordycipitaceae</taxon>
        <taxon>Ophiocordyceps</taxon>
    </lineage>
</organism>
<name>A0A367L8N4_9HYPO</name>
<evidence type="ECO:0000313" key="2">
    <source>
        <dbReference type="Proteomes" id="UP000253664"/>
    </source>
</evidence>
<proteinExistence type="predicted"/>